<evidence type="ECO:0000256" key="4">
    <source>
        <dbReference type="ARBA" id="ARBA00012297"/>
    </source>
</evidence>
<dbReference type="PANTHER" id="PTHR11709">
    <property type="entry name" value="MULTI-COPPER OXIDASE"/>
    <property type="match status" value="1"/>
</dbReference>
<evidence type="ECO:0000256" key="8">
    <source>
        <dbReference type="ARBA" id="ARBA00022737"/>
    </source>
</evidence>
<evidence type="ECO:0000256" key="11">
    <source>
        <dbReference type="ARBA" id="ARBA00023180"/>
    </source>
</evidence>
<keyword evidence="9 13" id="KW-0560">Oxidoreductase</keyword>
<sequence>MFFKYHYCILLILIFAICIKASKIRRYRFVVREALYERLCEKKWILTVNGKFPGPTLKVHAGETIIVDVFNKGNYNITLHWHGVKQPRNPWTDGPAYVTQCPIQPGNQFSQKVIFSKEEGTLWWHAHSDWSRATVHGAIVVRPKPGGTYPFPKPDKEVPVILGEWWREDVMKVLEEFVASGGQPRNSDAYTINGQPGDLYPCSSPHIFVMKVDHGKTYLLRIVNAAMNEILFFGVARHALTLVATDGCYTTPLTKDYIVISPGQTMDCLLHADQAPGQYYMATHPYTNGFGITFDNTTATALLQYSRTRPGPPEFPKLPLSNDTSAALNYTFSIKSLMSKLHPFIVPQKIDKQIITTVSVNAFPCGPGETCAGRNGTRLAASMNNVSFVAPPIDILEAYFYQISGIFSKKFPLSPPFVFNYTSDFIPFELQIPKRGTKVAMLRYNSNIEVIFQGTNQVVGLDHPMHLHGFSFFVVGWGFGNFDPIKDPLSYNIADPQKRNTVIVPKSGWVAIRFTADNPAAYDVGDGDGVHREERKRGGGASAPAAAGYAAVLIFSGYSSAYVNSSSV</sequence>
<evidence type="ECO:0000256" key="1">
    <source>
        <dbReference type="ARBA" id="ARBA00000349"/>
    </source>
</evidence>
<keyword evidence="8 13" id="KW-0677">Repeat</keyword>
<dbReference type="InterPro" id="IPR017761">
    <property type="entry name" value="Laccase"/>
</dbReference>
<reference evidence="17" key="1">
    <citation type="submission" date="2018-01" db="EMBL/GenBank/DDBJ databases">
        <authorList>
            <person name="Mao J.F."/>
        </authorList>
    </citation>
    <scope>NUCLEOTIDE SEQUENCE</scope>
    <source>
        <strain evidence="17">Huo1</strain>
        <tissue evidence="17">Leaf</tissue>
    </source>
</reference>
<evidence type="ECO:0000256" key="9">
    <source>
        <dbReference type="ARBA" id="ARBA00023002"/>
    </source>
</evidence>
<dbReference type="Pfam" id="PF07731">
    <property type="entry name" value="Cu-oxidase_2"/>
    <property type="match status" value="1"/>
</dbReference>
<keyword evidence="10 13" id="KW-0186">Copper</keyword>
<keyword evidence="12 13" id="KW-0439">Lignin degradation</keyword>
<protein>
    <recommendedName>
        <fullName evidence="4 13">Laccase</fullName>
        <ecNumber evidence="4 13">1.10.3.2</ecNumber>
    </recommendedName>
    <alternativeName>
        <fullName evidence="13">Benzenediol:oxygen oxidoreductase</fullName>
    </alternativeName>
    <alternativeName>
        <fullName evidence="13">Diphenol oxidase</fullName>
    </alternativeName>
    <alternativeName>
        <fullName evidence="13">Urishiol oxidase</fullName>
    </alternativeName>
</protein>
<comment type="caution">
    <text evidence="17">The sequence shown here is derived from an EMBL/GenBank/DDBJ whole genome shotgun (WGS) entry which is preliminary data.</text>
</comment>
<comment type="subcellular location">
    <subcellularLocation>
        <location evidence="2 13">Secreted</location>
        <location evidence="2 13">Extracellular space</location>
        <location evidence="2 13">Apoplast</location>
    </subcellularLocation>
</comment>
<accession>A0A8X8YL30</accession>
<keyword evidence="7 13" id="KW-0479">Metal-binding</keyword>
<evidence type="ECO:0000256" key="5">
    <source>
        <dbReference type="ARBA" id="ARBA00022523"/>
    </source>
</evidence>
<dbReference type="Proteomes" id="UP000298416">
    <property type="component" value="Unassembled WGS sequence"/>
</dbReference>
<dbReference type="CDD" id="cd13849">
    <property type="entry name" value="CuRO_1_LCC_plant"/>
    <property type="match status" value="1"/>
</dbReference>
<name>A0A8X8YL30_SALSN</name>
<evidence type="ECO:0000259" key="14">
    <source>
        <dbReference type="Pfam" id="PF00394"/>
    </source>
</evidence>
<evidence type="ECO:0000259" key="16">
    <source>
        <dbReference type="Pfam" id="PF07732"/>
    </source>
</evidence>
<feature type="domain" description="Plastocyanin-like" evidence="14">
    <location>
        <begin position="157"/>
        <end position="306"/>
    </location>
</feature>
<dbReference type="NCBIfam" id="TIGR03389">
    <property type="entry name" value="laccase"/>
    <property type="match status" value="1"/>
</dbReference>
<evidence type="ECO:0000256" key="7">
    <source>
        <dbReference type="ARBA" id="ARBA00022723"/>
    </source>
</evidence>
<dbReference type="InterPro" id="IPR034285">
    <property type="entry name" value="CuRO_2_LCC"/>
</dbReference>
<dbReference type="PANTHER" id="PTHR11709:SF520">
    <property type="entry name" value="LACCASE"/>
    <property type="match status" value="1"/>
</dbReference>
<keyword evidence="6 13" id="KW-0964">Secreted</keyword>
<dbReference type="InterPro" id="IPR008972">
    <property type="entry name" value="Cupredoxin"/>
</dbReference>
<dbReference type="InterPro" id="IPR011706">
    <property type="entry name" value="Cu-oxidase_C"/>
</dbReference>
<evidence type="ECO:0000313" key="18">
    <source>
        <dbReference type="Proteomes" id="UP000298416"/>
    </source>
</evidence>
<organism evidence="17">
    <name type="scientific">Salvia splendens</name>
    <name type="common">Scarlet sage</name>
    <dbReference type="NCBI Taxonomy" id="180675"/>
    <lineage>
        <taxon>Eukaryota</taxon>
        <taxon>Viridiplantae</taxon>
        <taxon>Streptophyta</taxon>
        <taxon>Embryophyta</taxon>
        <taxon>Tracheophyta</taxon>
        <taxon>Spermatophyta</taxon>
        <taxon>Magnoliopsida</taxon>
        <taxon>eudicotyledons</taxon>
        <taxon>Gunneridae</taxon>
        <taxon>Pentapetalae</taxon>
        <taxon>asterids</taxon>
        <taxon>lamiids</taxon>
        <taxon>Lamiales</taxon>
        <taxon>Lamiaceae</taxon>
        <taxon>Nepetoideae</taxon>
        <taxon>Mentheae</taxon>
        <taxon>Salviinae</taxon>
        <taxon>Salvia</taxon>
        <taxon>Salvia subgen. Calosphace</taxon>
        <taxon>core Calosphace</taxon>
    </lineage>
</organism>
<feature type="domain" description="Plastocyanin-like" evidence="16">
    <location>
        <begin position="33"/>
        <end position="144"/>
    </location>
</feature>
<evidence type="ECO:0000256" key="13">
    <source>
        <dbReference type="RuleBase" id="RU361119"/>
    </source>
</evidence>
<keyword evidence="18" id="KW-1185">Reference proteome</keyword>
<dbReference type="GO" id="GO:0048046">
    <property type="term" value="C:apoplast"/>
    <property type="evidence" value="ECO:0007669"/>
    <property type="project" value="UniProtKB-SubCell"/>
</dbReference>
<evidence type="ECO:0000256" key="12">
    <source>
        <dbReference type="ARBA" id="ARBA00023185"/>
    </source>
</evidence>
<dbReference type="GO" id="GO:0046274">
    <property type="term" value="P:lignin catabolic process"/>
    <property type="evidence" value="ECO:0007669"/>
    <property type="project" value="UniProtKB-KW"/>
</dbReference>
<comment type="similarity">
    <text evidence="3 13">Belongs to the multicopper oxidase family.</text>
</comment>
<keyword evidence="5 13" id="KW-0052">Apoplast</keyword>
<comment type="catalytic activity">
    <reaction evidence="1 13">
        <text>4 hydroquinone + O2 = 4 benzosemiquinone + 2 H2O</text>
        <dbReference type="Rhea" id="RHEA:11276"/>
        <dbReference type="ChEBI" id="CHEBI:15377"/>
        <dbReference type="ChEBI" id="CHEBI:15379"/>
        <dbReference type="ChEBI" id="CHEBI:17594"/>
        <dbReference type="ChEBI" id="CHEBI:17977"/>
        <dbReference type="EC" id="1.10.3.2"/>
    </reaction>
</comment>
<reference evidence="17" key="2">
    <citation type="submission" date="2020-08" db="EMBL/GenBank/DDBJ databases">
        <title>Plant Genome Project.</title>
        <authorList>
            <person name="Zhang R.-G."/>
        </authorList>
    </citation>
    <scope>NUCLEOTIDE SEQUENCE</scope>
    <source>
        <strain evidence="17">Huo1</strain>
        <tissue evidence="17">Leaf</tissue>
    </source>
</reference>
<evidence type="ECO:0000259" key="15">
    <source>
        <dbReference type="Pfam" id="PF07731"/>
    </source>
</evidence>
<gene>
    <name evidence="17" type="ORF">SASPL_106494</name>
</gene>
<dbReference type="InterPro" id="IPR034288">
    <property type="entry name" value="CuRO_1_LCC"/>
</dbReference>
<keyword evidence="11" id="KW-0325">Glycoprotein</keyword>
<dbReference type="CDD" id="cd13875">
    <property type="entry name" value="CuRO_2_LCC_plant"/>
    <property type="match status" value="1"/>
</dbReference>
<dbReference type="GO" id="GO:0052716">
    <property type="term" value="F:hydroquinone:oxygen oxidoreductase activity"/>
    <property type="evidence" value="ECO:0007669"/>
    <property type="project" value="UniProtKB-EC"/>
</dbReference>
<evidence type="ECO:0000256" key="10">
    <source>
        <dbReference type="ARBA" id="ARBA00023008"/>
    </source>
</evidence>
<evidence type="ECO:0000313" key="17">
    <source>
        <dbReference type="EMBL" id="KAG6434850.1"/>
    </source>
</evidence>
<proteinExistence type="inferred from homology"/>
<feature type="domain" description="Plastocyanin-like" evidence="15">
    <location>
        <begin position="411"/>
        <end position="522"/>
    </location>
</feature>
<dbReference type="EC" id="1.10.3.2" evidence="4 13"/>
<dbReference type="InterPro" id="IPR011707">
    <property type="entry name" value="Cu-oxidase-like_N"/>
</dbReference>
<dbReference type="SUPFAM" id="SSF49503">
    <property type="entry name" value="Cupredoxins"/>
    <property type="match status" value="3"/>
</dbReference>
<dbReference type="EMBL" id="PNBA02000002">
    <property type="protein sequence ID" value="KAG6434850.1"/>
    <property type="molecule type" value="Genomic_DNA"/>
</dbReference>
<comment type="function">
    <text evidence="13">Lignin degradation and detoxification of lignin-derived products.</text>
</comment>
<dbReference type="InterPro" id="IPR045087">
    <property type="entry name" value="Cu-oxidase_fam"/>
</dbReference>
<evidence type="ECO:0000256" key="3">
    <source>
        <dbReference type="ARBA" id="ARBA00010609"/>
    </source>
</evidence>
<comment type="cofactor">
    <cofactor evidence="13">
        <name>Cu cation</name>
        <dbReference type="ChEBI" id="CHEBI:23378"/>
    </cofactor>
    <text evidence="13">Binds 4 Cu cations per monomer.</text>
</comment>
<dbReference type="InterPro" id="IPR001117">
    <property type="entry name" value="Cu-oxidase_2nd"/>
</dbReference>
<dbReference type="Pfam" id="PF00394">
    <property type="entry name" value="Cu-oxidase"/>
    <property type="match status" value="1"/>
</dbReference>
<dbReference type="Gene3D" id="2.60.40.420">
    <property type="entry name" value="Cupredoxins - blue copper proteins"/>
    <property type="match status" value="3"/>
</dbReference>
<evidence type="ECO:0000256" key="6">
    <source>
        <dbReference type="ARBA" id="ARBA00022525"/>
    </source>
</evidence>
<evidence type="ECO:0000256" key="2">
    <source>
        <dbReference type="ARBA" id="ARBA00004271"/>
    </source>
</evidence>
<dbReference type="Pfam" id="PF07732">
    <property type="entry name" value="Cu-oxidase_3"/>
    <property type="match status" value="1"/>
</dbReference>
<dbReference type="AlphaFoldDB" id="A0A8X8YL30"/>
<dbReference type="GO" id="GO:0005507">
    <property type="term" value="F:copper ion binding"/>
    <property type="evidence" value="ECO:0007669"/>
    <property type="project" value="InterPro"/>
</dbReference>